<organism evidence="1 2">
    <name type="scientific">Crotalaria pallida</name>
    <name type="common">Smooth rattlebox</name>
    <name type="synonym">Crotalaria striata</name>
    <dbReference type="NCBI Taxonomy" id="3830"/>
    <lineage>
        <taxon>Eukaryota</taxon>
        <taxon>Viridiplantae</taxon>
        <taxon>Streptophyta</taxon>
        <taxon>Embryophyta</taxon>
        <taxon>Tracheophyta</taxon>
        <taxon>Spermatophyta</taxon>
        <taxon>Magnoliopsida</taxon>
        <taxon>eudicotyledons</taxon>
        <taxon>Gunneridae</taxon>
        <taxon>Pentapetalae</taxon>
        <taxon>rosids</taxon>
        <taxon>fabids</taxon>
        <taxon>Fabales</taxon>
        <taxon>Fabaceae</taxon>
        <taxon>Papilionoideae</taxon>
        <taxon>50 kb inversion clade</taxon>
        <taxon>genistoids sensu lato</taxon>
        <taxon>core genistoids</taxon>
        <taxon>Crotalarieae</taxon>
        <taxon>Crotalaria</taxon>
    </lineage>
</organism>
<dbReference type="AlphaFoldDB" id="A0AAN9ERA1"/>
<dbReference type="EMBL" id="JAYWIO010000005">
    <property type="protein sequence ID" value="KAK7262047.1"/>
    <property type="molecule type" value="Genomic_DNA"/>
</dbReference>
<name>A0AAN9ERA1_CROPI</name>
<dbReference type="Proteomes" id="UP001372338">
    <property type="component" value="Unassembled WGS sequence"/>
</dbReference>
<sequence length="77" mass="8643">MLLITYVRTNGQRPIKAKGDGTAFLFGLHKLKVSEEQRKLAIDGYEPLVAFTLSCKMYSRFAHAIVAYFLSTRTSAT</sequence>
<evidence type="ECO:0000313" key="2">
    <source>
        <dbReference type="Proteomes" id="UP001372338"/>
    </source>
</evidence>
<protein>
    <submittedName>
        <fullName evidence="1">Uncharacterized protein</fullName>
    </submittedName>
</protein>
<reference evidence="1 2" key="1">
    <citation type="submission" date="2024-01" db="EMBL/GenBank/DDBJ databases">
        <title>The genomes of 5 underutilized Papilionoideae crops provide insights into root nodulation and disease resistanc.</title>
        <authorList>
            <person name="Yuan L."/>
        </authorList>
    </citation>
    <scope>NUCLEOTIDE SEQUENCE [LARGE SCALE GENOMIC DNA]</scope>
    <source>
        <strain evidence="1">ZHUSHIDOU_FW_LH</strain>
        <tissue evidence="1">Leaf</tissue>
    </source>
</reference>
<comment type="caution">
    <text evidence="1">The sequence shown here is derived from an EMBL/GenBank/DDBJ whole genome shotgun (WGS) entry which is preliminary data.</text>
</comment>
<gene>
    <name evidence="1" type="ORF">RIF29_28375</name>
</gene>
<keyword evidence="2" id="KW-1185">Reference proteome</keyword>
<evidence type="ECO:0000313" key="1">
    <source>
        <dbReference type="EMBL" id="KAK7262047.1"/>
    </source>
</evidence>
<accession>A0AAN9ERA1</accession>
<proteinExistence type="predicted"/>